<protein>
    <submittedName>
        <fullName evidence="1">Uncharacterized protein</fullName>
    </submittedName>
</protein>
<reference evidence="1" key="1">
    <citation type="journal article" date="2020" name="Nature">
        <title>Giant virus diversity and host interactions through global metagenomics.</title>
        <authorList>
            <person name="Schulz F."/>
            <person name="Roux S."/>
            <person name="Paez-Espino D."/>
            <person name="Jungbluth S."/>
            <person name="Walsh D.A."/>
            <person name="Denef V.J."/>
            <person name="McMahon K.D."/>
            <person name="Konstantinidis K.T."/>
            <person name="Eloe-Fadrosh E.A."/>
            <person name="Kyrpides N.C."/>
            <person name="Woyke T."/>
        </authorList>
    </citation>
    <scope>NUCLEOTIDE SEQUENCE</scope>
    <source>
        <strain evidence="1">GVMAG-S-ERX556049-19</strain>
    </source>
</reference>
<proteinExistence type="predicted"/>
<accession>A0A6C0F7R1</accession>
<name>A0A6C0F7R1_9ZZZZ</name>
<sequence length="332" mass="39769">MSFVKESEYKKYIQDNFMNQASTKHLENQTNIDTIDDNNISKTHEEIIEIGIKNETQLLDFTYIDNETLSNLVEYERDYFKDYKMHLCLYKIDMTLRLPFVKYFFKKENNYVFPSKQVEMRNMIDSISRNTDNNIDSIFYNQIEDLYQSVTNTNLVKEKYRGFLENNNNDIFVFIDISEELFDLNDEYEYLIIDEILNTKMVKNVDIDINIVELFKKYVFLQRLKTIEGIKVQFPKIGYICKSNTDGGYENILKQNEESVLLLYPKVEFEKSNKVFLFSSIPLSVENMNLLFRFACFIENFEGEENMDNEIFEENEIQYYMLKNTDLFTILN</sequence>
<dbReference type="AlphaFoldDB" id="A0A6C0F7R1"/>
<organism evidence="1">
    <name type="scientific">viral metagenome</name>
    <dbReference type="NCBI Taxonomy" id="1070528"/>
    <lineage>
        <taxon>unclassified sequences</taxon>
        <taxon>metagenomes</taxon>
        <taxon>organismal metagenomes</taxon>
    </lineage>
</organism>
<dbReference type="EMBL" id="MN738821">
    <property type="protein sequence ID" value="QHT37857.1"/>
    <property type="molecule type" value="Genomic_DNA"/>
</dbReference>
<evidence type="ECO:0000313" key="1">
    <source>
        <dbReference type="EMBL" id="QHT37857.1"/>
    </source>
</evidence>